<proteinExistence type="inferred from homology"/>
<protein>
    <recommendedName>
        <fullName evidence="10">Flagellar protein FliL</fullName>
    </recommendedName>
</protein>
<evidence type="ECO:0000256" key="3">
    <source>
        <dbReference type="ARBA" id="ARBA00008281"/>
    </source>
</evidence>
<dbReference type="InterPro" id="IPR005503">
    <property type="entry name" value="FliL"/>
</dbReference>
<organism evidence="11 12">
    <name type="scientific">Chania multitudinisentens RB-25</name>
    <dbReference type="NCBI Taxonomy" id="1441930"/>
    <lineage>
        <taxon>Bacteria</taxon>
        <taxon>Pseudomonadati</taxon>
        <taxon>Pseudomonadota</taxon>
        <taxon>Gammaproteobacteria</taxon>
        <taxon>Enterobacterales</taxon>
        <taxon>Yersiniaceae</taxon>
        <taxon>Chania</taxon>
    </lineage>
</organism>
<evidence type="ECO:0000313" key="11">
    <source>
        <dbReference type="EMBL" id="AHG19687.1"/>
    </source>
</evidence>
<dbReference type="AlphaFoldDB" id="W0LBP3"/>
<evidence type="ECO:0000313" key="12">
    <source>
        <dbReference type="Proteomes" id="UP000019030"/>
    </source>
</evidence>
<accession>W0LBP3</accession>
<evidence type="ECO:0000256" key="10">
    <source>
        <dbReference type="RuleBase" id="RU364125"/>
    </source>
</evidence>
<dbReference type="RefSeq" id="WP_024911184.1">
    <property type="nucleotide sequence ID" value="NZ_CP007044.2"/>
</dbReference>
<dbReference type="STRING" id="1441930.Z042_08670"/>
<comment type="subcellular location">
    <subcellularLocation>
        <location evidence="10">Cell inner membrane</location>
    </subcellularLocation>
    <subcellularLocation>
        <location evidence="2">Cell membrane</location>
        <topology evidence="2">Single-pass membrane protein</topology>
    </subcellularLocation>
</comment>
<keyword evidence="5 10" id="KW-0145">Chemotaxis</keyword>
<dbReference type="OrthoDB" id="6555669at2"/>
<dbReference type="GO" id="GO:0006935">
    <property type="term" value="P:chemotaxis"/>
    <property type="evidence" value="ECO:0007669"/>
    <property type="project" value="UniProtKB-KW"/>
</dbReference>
<comment type="similarity">
    <text evidence="3 10">Belongs to the FliL family.</text>
</comment>
<keyword evidence="6 10" id="KW-0812">Transmembrane</keyword>
<reference evidence="11 12" key="2">
    <citation type="submission" date="2015-03" db="EMBL/GenBank/DDBJ databases">
        <authorList>
            <person name="Chan K.-G."/>
        </authorList>
    </citation>
    <scope>NUCLEOTIDE SEQUENCE [LARGE SCALE GENOMIC DNA]</scope>
    <source>
        <strain evidence="11 12">RB-25</strain>
    </source>
</reference>
<dbReference type="PATRIC" id="fig|1441930.4.peg.1726"/>
<dbReference type="HOGENOM" id="CLU_142922_0_0_6"/>
<keyword evidence="4" id="KW-1003">Cell membrane</keyword>
<keyword evidence="10" id="KW-0997">Cell inner membrane</keyword>
<dbReference type="EMBL" id="CP007044">
    <property type="protein sequence ID" value="AHG19687.1"/>
    <property type="molecule type" value="Genomic_DNA"/>
</dbReference>
<evidence type="ECO:0000256" key="4">
    <source>
        <dbReference type="ARBA" id="ARBA00022475"/>
    </source>
</evidence>
<dbReference type="eggNOG" id="COG1580">
    <property type="taxonomic scope" value="Bacteria"/>
</dbReference>
<evidence type="ECO:0000256" key="9">
    <source>
        <dbReference type="ARBA" id="ARBA00023136"/>
    </source>
</evidence>
<sequence>MNVRGFFFWGAIALVISISAAAFTLAGSQLLKVDEKTGKNNFTKLFKSSAKQKVEFVVFSDMIFTLKGEGSEEHYLLLELSLVTNDLKKAKIVDDMNPVIRGATVTALSNMSYNNIRMMSVQELSEKLKQAYSDTFKNLNVPIPFDDVIISKMVYQ</sequence>
<dbReference type="Proteomes" id="UP000019030">
    <property type="component" value="Chromosome"/>
</dbReference>
<evidence type="ECO:0000256" key="5">
    <source>
        <dbReference type="ARBA" id="ARBA00022500"/>
    </source>
</evidence>
<dbReference type="GO" id="GO:0005886">
    <property type="term" value="C:plasma membrane"/>
    <property type="evidence" value="ECO:0007669"/>
    <property type="project" value="UniProtKB-SubCell"/>
</dbReference>
<keyword evidence="12" id="KW-1185">Reference proteome</keyword>
<reference evidence="11 12" key="1">
    <citation type="submission" date="2014-01" db="EMBL/GenBank/DDBJ databases">
        <title>Isolation of Serratia multitudinisentens RB-25 from Ex-Landfill site.</title>
        <authorList>
            <person name="Robson E.H.J."/>
        </authorList>
    </citation>
    <scope>NUCLEOTIDE SEQUENCE [LARGE SCALE GENOMIC DNA]</scope>
    <source>
        <strain evidence="11 12">RB-25</strain>
    </source>
</reference>
<keyword evidence="7 10" id="KW-0283">Flagellar rotation</keyword>
<dbReference type="GO" id="GO:0071973">
    <property type="term" value="P:bacterial-type flagellum-dependent cell motility"/>
    <property type="evidence" value="ECO:0007669"/>
    <property type="project" value="InterPro"/>
</dbReference>
<evidence type="ECO:0000256" key="8">
    <source>
        <dbReference type="ARBA" id="ARBA00022989"/>
    </source>
</evidence>
<name>W0LBP3_9GAMM</name>
<dbReference type="Pfam" id="PF03748">
    <property type="entry name" value="FliL"/>
    <property type="match status" value="1"/>
</dbReference>
<keyword evidence="9 10" id="KW-0472">Membrane</keyword>
<evidence type="ECO:0000256" key="6">
    <source>
        <dbReference type="ARBA" id="ARBA00022692"/>
    </source>
</evidence>
<feature type="transmembrane region" description="Helical" evidence="10">
    <location>
        <begin position="6"/>
        <end position="26"/>
    </location>
</feature>
<comment type="function">
    <text evidence="1 10">Controls the rotational direction of flagella during chemotaxis.</text>
</comment>
<evidence type="ECO:0000256" key="2">
    <source>
        <dbReference type="ARBA" id="ARBA00004162"/>
    </source>
</evidence>
<evidence type="ECO:0000256" key="1">
    <source>
        <dbReference type="ARBA" id="ARBA00002254"/>
    </source>
</evidence>
<dbReference type="GO" id="GO:0009425">
    <property type="term" value="C:bacterial-type flagellum basal body"/>
    <property type="evidence" value="ECO:0007669"/>
    <property type="project" value="InterPro"/>
</dbReference>
<dbReference type="KEGG" id="sfo:Z042_08670"/>
<keyword evidence="8 10" id="KW-1133">Transmembrane helix</keyword>
<evidence type="ECO:0000256" key="7">
    <source>
        <dbReference type="ARBA" id="ARBA00022779"/>
    </source>
</evidence>
<gene>
    <name evidence="11" type="ORF">Z042_08670</name>
</gene>